<proteinExistence type="predicted"/>
<accession>A0ACD5HIH4</accession>
<keyword evidence="1" id="KW-0489">Methyltransferase</keyword>
<keyword evidence="2" id="KW-1185">Reference proteome</keyword>
<organism evidence="1 2">
    <name type="scientific">Acidithiobacillus montserratensis</name>
    <dbReference type="NCBI Taxonomy" id="2729135"/>
    <lineage>
        <taxon>Bacteria</taxon>
        <taxon>Pseudomonadati</taxon>
        <taxon>Pseudomonadota</taxon>
        <taxon>Acidithiobacillia</taxon>
        <taxon>Acidithiobacillales</taxon>
        <taxon>Acidithiobacillaceae</taxon>
        <taxon>Acidithiobacillus</taxon>
    </lineage>
</organism>
<dbReference type="Proteomes" id="UP001195965">
    <property type="component" value="Chromosome"/>
</dbReference>
<evidence type="ECO:0000313" key="1">
    <source>
        <dbReference type="EMBL" id="XRI74650.1"/>
    </source>
</evidence>
<gene>
    <name evidence="1" type="ORF">HHS34_005510</name>
</gene>
<sequence length="1053" mass="118271">MLHQLTQNLQEGANRSVTEEELRLTWLHELQNFLGITFQAERGRNDASYNQVIIEFKSTGLFGGRDTSAAFREAIHDRLKKYILAKAANEGLDPGEYIGIATDGKHIAFAYINNGTIAHGHIMPVSYPSVSLVVQACGDSRRRSVTPENLIEDFGHVSISGAKMMQALANALTDNLSSEGPNKIKMLFREWRNLYGQVADLSSSQVIRIFDTIGFHIPVGKFAKDEVVPAALFVIHTYDSLLIKLLGAEIVGSHGAHTSYRGFAEAASTLDDFSLLERVHEEIERGELFSRAEIHGFVEEVIFSWYLDAASELKHQIEICKALRNVLVHLAMYRTDSLTIARSRDVLKHLYQDLVPDTLRKSLGEFYTPDWLVEVALDKIGITDWLGHRYLDPTCGSASFLLAIVRRIRESATTAGWTEMQTLQHIVNNVWGFDLNPLAVQSARVNLLIAISDLLGANPGTNIELPILLADAVYSPARNPKKNEDSVEYTIGSSFANLKVTLPAQLAFDRRRLDDVFSTMGEMVEENADYNLVERKLIARKKMTETESVAWRKALGGTYGRVLTLHRKNWNGIWFRIVRNFFWSATAGQFDVVVGNPPWVRWSKLPELYRERVKPTCNEYDIFSSNKRHGGNELDISAMITYTVSDKWLRNGGKLAFLVTQTLFQSPSSEGFRRFRIKEGYRLIPKSVDDLKDLKPFPDAANKTAIFIAEKSETSFPSYPLPYFLWNPASGAKKTIPATSSKQSALAGVDIELCEATPVGGDGSPWAVMPVGYFASLAHLAGRSTWVQGRKGITVDLNGIFFVTVVAENSKTGLIQIETRPEAGKTNIGPRQRYWIEPDLLYPLLKGASDFSACHLSIKNDIYALVPNHGIRKEEYEAAEEMVETQLPKTRAYFRSFRSLLQLRSTYRGRMPNAPYYAIYNVGDYTFAPWKVIWAEQKEFCAAVVSKASVTLGDDRPIVPDHKLFFVEFDTPDPAYYLCGLLNTSKVHTFIQSHVIKTQIGNIFKHLQLPEFDQRNVDHQRLVKLVEEAHAQTDSVKRAGLLEKISELGGSLI</sequence>
<reference evidence="1 2" key="1">
    <citation type="journal article" date="2021" name="ISME J.">
        <title>Genomic evolution of the class Acidithiobacillia: deep-branching Proteobacteria living in extreme acidic conditions.</title>
        <authorList>
            <person name="Moya-Beltran A."/>
            <person name="Beard S."/>
            <person name="Rojas-Villalobos C."/>
            <person name="Issotta F."/>
            <person name="Gallardo Y."/>
            <person name="Ulloa R."/>
            <person name="Giaveno A."/>
            <person name="Degli Esposti M."/>
            <person name="Johnson D.B."/>
            <person name="Quatrini R."/>
        </authorList>
    </citation>
    <scope>NUCLEOTIDE SEQUENCE [LARGE SCALE GENOMIC DNA]</scope>
    <source>
        <strain evidence="1 2">GG1-14</strain>
    </source>
</reference>
<evidence type="ECO:0000313" key="2">
    <source>
        <dbReference type="Proteomes" id="UP001195965"/>
    </source>
</evidence>
<dbReference type="EMBL" id="CP127526">
    <property type="protein sequence ID" value="XRI74650.1"/>
    <property type="molecule type" value="Genomic_DNA"/>
</dbReference>
<name>A0ACD5HIH4_9PROT</name>
<keyword evidence="1" id="KW-0808">Transferase</keyword>
<protein>
    <submittedName>
        <fullName evidence="1">N-6 DNA methylase</fullName>
    </submittedName>
</protein>